<feature type="compositionally biased region" description="Polar residues" evidence="1">
    <location>
        <begin position="39"/>
        <end position="56"/>
    </location>
</feature>
<feature type="region of interest" description="Disordered" evidence="1">
    <location>
        <begin position="27"/>
        <end position="71"/>
    </location>
</feature>
<reference evidence="2" key="1">
    <citation type="submission" date="2024-05" db="EMBL/GenBank/DDBJ databases">
        <title>Genome Sequences of Four Agar- Degrading Marine Bacteria.</title>
        <authorList>
            <person name="Phillips E.K."/>
            <person name="Shaffer J.C."/>
            <person name="Henson M.W."/>
            <person name="Temperton B."/>
            <person name="Thrash C.J."/>
            <person name="Martin M.O."/>
        </authorList>
    </citation>
    <scope>NUCLEOTIDE SEQUENCE</scope>
    <source>
        <strain evidence="2">EKP203</strain>
    </source>
</reference>
<proteinExistence type="predicted"/>
<dbReference type="Proteomes" id="UP001169719">
    <property type="component" value="Unassembled WGS sequence"/>
</dbReference>
<gene>
    <name evidence="2" type="ORF">QWJ08_08145</name>
</gene>
<name>A0ABT7Y003_9VIBR</name>
<keyword evidence="3" id="KW-1185">Reference proteome</keyword>
<organism evidence="2 3">
    <name type="scientific">Vibrio agarivorans</name>
    <dbReference type="NCBI Taxonomy" id="153622"/>
    <lineage>
        <taxon>Bacteria</taxon>
        <taxon>Pseudomonadati</taxon>
        <taxon>Pseudomonadota</taxon>
        <taxon>Gammaproteobacteria</taxon>
        <taxon>Vibrionales</taxon>
        <taxon>Vibrionaceae</taxon>
        <taxon>Vibrio</taxon>
    </lineage>
</organism>
<accession>A0ABT7Y003</accession>
<comment type="caution">
    <text evidence="2">The sequence shown here is derived from an EMBL/GenBank/DDBJ whole genome shotgun (WGS) entry which is preliminary data.</text>
</comment>
<evidence type="ECO:0000313" key="3">
    <source>
        <dbReference type="Proteomes" id="UP001169719"/>
    </source>
</evidence>
<evidence type="ECO:0000313" key="2">
    <source>
        <dbReference type="EMBL" id="MDN2481364.1"/>
    </source>
</evidence>
<sequence length="304" mass="36039">MTDDFNRPKNIADVGVTFEERLAQLGKLSKQSRDREQLPATQGNRVSNYQQNTNVSAPGGYPSRTAKSRNEQALEEYKKQGQSKQILKVWAMLLQAFDSKMKHFFGEEPDVHFMKFAASLTPESYKRLEDNLLERLDEDREWPPSLVRLRQLANSPTKETMYKARQNLFHNPVPISELDRVELFIKKYKMKEVKSFSDRYFESEFNRKYTQWFREVVLDDMDIRLNEERERVQTYLDNEPVTENDRHREEMIASGEAFNNKFGEQILKMIREKNSEPEELTREEVERIEQRKLADKIRQDIGDA</sequence>
<evidence type="ECO:0000256" key="1">
    <source>
        <dbReference type="SAM" id="MobiDB-lite"/>
    </source>
</evidence>
<dbReference type="EMBL" id="JAUEOZ010000001">
    <property type="protein sequence ID" value="MDN2481364.1"/>
    <property type="molecule type" value="Genomic_DNA"/>
</dbReference>
<protein>
    <submittedName>
        <fullName evidence="2">Uncharacterized protein</fullName>
    </submittedName>
</protein>
<dbReference type="RefSeq" id="WP_289961484.1">
    <property type="nucleotide sequence ID" value="NZ_JAUEOZ010000001.1"/>
</dbReference>